<evidence type="ECO:0000313" key="1">
    <source>
        <dbReference type="EMBL" id="CAD2162105.1"/>
    </source>
</evidence>
<accession>A0A6V7UNM4</accession>
<dbReference type="AlphaFoldDB" id="A0A6V7UNM4"/>
<gene>
    <name evidence="1" type="ORF">MENT_LOCUS15213</name>
</gene>
<sequence>MLSKAFHQIFDFVLLTVFDHQHDDEVLLLEHLLRKFGEEEVELKCGMNGVGVD</sequence>
<comment type="caution">
    <text evidence="1">The sequence shown here is derived from an EMBL/GenBank/DDBJ whole genome shotgun (WGS) entry which is preliminary data.</text>
</comment>
<proteinExistence type="predicted"/>
<evidence type="ECO:0000313" key="2">
    <source>
        <dbReference type="Proteomes" id="UP000580250"/>
    </source>
</evidence>
<protein>
    <submittedName>
        <fullName evidence="1">Uncharacterized protein</fullName>
    </submittedName>
</protein>
<organism evidence="1 2">
    <name type="scientific">Meloidogyne enterolobii</name>
    <name type="common">Root-knot nematode worm</name>
    <name type="synonym">Meloidogyne mayaguensis</name>
    <dbReference type="NCBI Taxonomy" id="390850"/>
    <lineage>
        <taxon>Eukaryota</taxon>
        <taxon>Metazoa</taxon>
        <taxon>Ecdysozoa</taxon>
        <taxon>Nematoda</taxon>
        <taxon>Chromadorea</taxon>
        <taxon>Rhabditida</taxon>
        <taxon>Tylenchina</taxon>
        <taxon>Tylenchomorpha</taxon>
        <taxon>Tylenchoidea</taxon>
        <taxon>Meloidogynidae</taxon>
        <taxon>Meloidogyninae</taxon>
        <taxon>Meloidogyne</taxon>
    </lineage>
</organism>
<reference evidence="1 2" key="1">
    <citation type="submission" date="2020-08" db="EMBL/GenBank/DDBJ databases">
        <authorList>
            <person name="Koutsovoulos G."/>
            <person name="Danchin GJ E."/>
        </authorList>
    </citation>
    <scope>NUCLEOTIDE SEQUENCE [LARGE SCALE GENOMIC DNA]</scope>
</reference>
<name>A0A6V7UNM4_MELEN</name>
<dbReference type="Proteomes" id="UP000580250">
    <property type="component" value="Unassembled WGS sequence"/>
</dbReference>
<dbReference type="EMBL" id="CAJEWN010000090">
    <property type="protein sequence ID" value="CAD2162105.1"/>
    <property type="molecule type" value="Genomic_DNA"/>
</dbReference>